<dbReference type="RefSeq" id="WP_163693465.1">
    <property type="nucleotide sequence ID" value="NZ_FXTW01000004.1"/>
</dbReference>
<organism evidence="2 3">
    <name type="scientific">Muriicola jejuensis</name>
    <dbReference type="NCBI Taxonomy" id="504488"/>
    <lineage>
        <taxon>Bacteria</taxon>
        <taxon>Pseudomonadati</taxon>
        <taxon>Bacteroidota</taxon>
        <taxon>Flavobacteriia</taxon>
        <taxon>Flavobacteriales</taxon>
        <taxon>Flavobacteriaceae</taxon>
        <taxon>Muriicola</taxon>
    </lineage>
</organism>
<evidence type="ECO:0000256" key="1">
    <source>
        <dbReference type="SAM" id="Phobius"/>
    </source>
</evidence>
<gene>
    <name evidence="2" type="ORF">GWK09_10935</name>
</gene>
<dbReference type="AlphaFoldDB" id="A0A6P0UCQ3"/>
<keyword evidence="1" id="KW-0812">Transmembrane</keyword>
<dbReference type="InterPro" id="IPR046659">
    <property type="entry name" value="DUF6768"/>
</dbReference>
<proteinExistence type="predicted"/>
<comment type="caution">
    <text evidence="2">The sequence shown here is derived from an EMBL/GenBank/DDBJ whole genome shotgun (WGS) entry which is preliminary data.</text>
</comment>
<keyword evidence="1" id="KW-0472">Membrane</keyword>
<evidence type="ECO:0000313" key="2">
    <source>
        <dbReference type="EMBL" id="NER11034.1"/>
    </source>
</evidence>
<accession>A0A6P0UCQ3</accession>
<dbReference type="EMBL" id="JAABOP010000003">
    <property type="protein sequence ID" value="NER11034.1"/>
    <property type="molecule type" value="Genomic_DNA"/>
</dbReference>
<keyword evidence="1" id="KW-1133">Transmembrane helix</keyword>
<dbReference type="Proteomes" id="UP000468443">
    <property type="component" value="Unassembled WGS sequence"/>
</dbReference>
<feature type="transmembrane region" description="Helical" evidence="1">
    <location>
        <begin position="44"/>
        <end position="67"/>
    </location>
</feature>
<keyword evidence="3" id="KW-1185">Reference proteome</keyword>
<dbReference type="Pfam" id="PF20556">
    <property type="entry name" value="DUF6768"/>
    <property type="match status" value="1"/>
</dbReference>
<protein>
    <submittedName>
        <fullName evidence="2">Uncharacterized protein</fullName>
    </submittedName>
</protein>
<feature type="transmembrane region" description="Helical" evidence="1">
    <location>
        <begin position="79"/>
        <end position="100"/>
    </location>
</feature>
<evidence type="ECO:0000313" key="3">
    <source>
        <dbReference type="Proteomes" id="UP000468443"/>
    </source>
</evidence>
<name>A0A6P0UCQ3_9FLAO</name>
<sequence>MKTDMNDIDKMIKDALSDEEAKFYEDLNEPSLINKLGDVYKGQLGWLAMIMNFIMVLFLILGIYSIVNFWQAPETLEMIRWAVVGIISLLTIGILKLYFWMQMDKNDLKRELKRIELQIAALNNRLDK</sequence>
<reference evidence="2 3" key="1">
    <citation type="submission" date="2020-01" db="EMBL/GenBank/DDBJ databases">
        <title>Muriicola jejuensis KCTC 22299.</title>
        <authorList>
            <person name="Wang G."/>
        </authorList>
    </citation>
    <scope>NUCLEOTIDE SEQUENCE [LARGE SCALE GENOMIC DNA]</scope>
    <source>
        <strain evidence="2 3">KCTC 22299</strain>
    </source>
</reference>